<dbReference type="GO" id="GO:0043758">
    <property type="term" value="F:acetate-CoA ligase (ADP-forming) activity"/>
    <property type="evidence" value="ECO:0007669"/>
    <property type="project" value="InterPro"/>
</dbReference>
<feature type="domain" description="ATP-grasp" evidence="6">
    <location>
        <begin position="522"/>
        <end position="558"/>
    </location>
</feature>
<dbReference type="InterPro" id="IPR013815">
    <property type="entry name" value="ATP_grasp_subdomain_1"/>
</dbReference>
<evidence type="ECO:0000259" key="7">
    <source>
        <dbReference type="PROSITE" id="PS51186"/>
    </source>
</evidence>
<dbReference type="InterPro" id="IPR000182">
    <property type="entry name" value="GNAT_dom"/>
</dbReference>
<dbReference type="Gene3D" id="3.30.470.20">
    <property type="entry name" value="ATP-grasp fold, B domain"/>
    <property type="match status" value="1"/>
</dbReference>
<dbReference type="SUPFAM" id="SSF55729">
    <property type="entry name" value="Acyl-CoA N-acyltransferases (Nat)"/>
    <property type="match status" value="1"/>
</dbReference>
<keyword evidence="1" id="KW-0436">Ligase</keyword>
<proteinExistence type="inferred from homology"/>
<evidence type="ECO:0000256" key="2">
    <source>
        <dbReference type="ARBA" id="ARBA00022741"/>
    </source>
</evidence>
<dbReference type="InterPro" id="IPR032875">
    <property type="entry name" value="Succ_CoA_lig_flav_dom"/>
</dbReference>
<dbReference type="SUPFAM" id="SSF52210">
    <property type="entry name" value="Succinyl-CoA synthetase domains"/>
    <property type="match status" value="2"/>
</dbReference>
<dbReference type="Gene3D" id="3.30.1490.20">
    <property type="entry name" value="ATP-grasp fold, A domain"/>
    <property type="match status" value="1"/>
</dbReference>
<dbReference type="Pfam" id="PF13380">
    <property type="entry name" value="CoA_binding_2"/>
    <property type="match status" value="1"/>
</dbReference>
<dbReference type="OrthoDB" id="9807426at2"/>
<comment type="similarity">
    <text evidence="4">In the N-terminal section; belongs to the acetate CoA ligase alpha subunit family.</text>
</comment>
<keyword evidence="3 5" id="KW-0067">ATP-binding</keyword>
<dbReference type="InterPro" id="IPR003781">
    <property type="entry name" value="CoA-bd"/>
</dbReference>
<dbReference type="InterPro" id="IPR051538">
    <property type="entry name" value="Acyl-CoA_Synth/Transferase"/>
</dbReference>
<dbReference type="Gene3D" id="3.40.50.720">
    <property type="entry name" value="NAD(P)-binding Rossmann-like Domain"/>
    <property type="match status" value="1"/>
</dbReference>
<accession>A0A1U7HWA2</accession>
<dbReference type="InterPro" id="IPR036291">
    <property type="entry name" value="NAD(P)-bd_dom_sf"/>
</dbReference>
<dbReference type="Pfam" id="PF13607">
    <property type="entry name" value="Succ_CoA_lig"/>
    <property type="match status" value="1"/>
</dbReference>
<evidence type="ECO:0000259" key="6">
    <source>
        <dbReference type="PROSITE" id="PS50975"/>
    </source>
</evidence>
<dbReference type="SUPFAM" id="SSF51735">
    <property type="entry name" value="NAD(P)-binding Rossmann-fold domains"/>
    <property type="match status" value="1"/>
</dbReference>
<dbReference type="RefSeq" id="WP_073548903.1">
    <property type="nucleotide sequence ID" value="NZ_CAWMVK010000039.1"/>
</dbReference>
<evidence type="ECO:0000256" key="3">
    <source>
        <dbReference type="ARBA" id="ARBA00022840"/>
    </source>
</evidence>
<keyword evidence="2 5" id="KW-0547">Nucleotide-binding</keyword>
<dbReference type="InterPro" id="IPR016102">
    <property type="entry name" value="Succinyl-CoA_synth-like"/>
</dbReference>
<dbReference type="PROSITE" id="PS51186">
    <property type="entry name" value="GNAT"/>
    <property type="match status" value="1"/>
</dbReference>
<dbReference type="Pfam" id="PF13302">
    <property type="entry name" value="Acetyltransf_3"/>
    <property type="match status" value="1"/>
</dbReference>
<dbReference type="Pfam" id="PF13549">
    <property type="entry name" value="ATP-grasp_5"/>
    <property type="match status" value="1"/>
</dbReference>
<dbReference type="STRING" id="247279.NIES1031_07880"/>
<dbReference type="EMBL" id="MRCC01000005">
    <property type="protein sequence ID" value="OKH27822.1"/>
    <property type="molecule type" value="Genomic_DNA"/>
</dbReference>
<feature type="domain" description="N-acetyltransferase" evidence="7">
    <location>
        <begin position="764"/>
        <end position="924"/>
    </location>
</feature>
<dbReference type="GO" id="GO:0016747">
    <property type="term" value="F:acyltransferase activity, transferring groups other than amino-acyl groups"/>
    <property type="evidence" value="ECO:0007669"/>
    <property type="project" value="InterPro"/>
</dbReference>
<dbReference type="FunFam" id="3.30.1490.20:FF:000020">
    <property type="entry name" value="Protein lysine acetyltransferase"/>
    <property type="match status" value="1"/>
</dbReference>
<keyword evidence="9" id="KW-1185">Reference proteome</keyword>
<comment type="caution">
    <text evidence="8">The sequence shown here is derived from an EMBL/GenBank/DDBJ whole genome shotgun (WGS) entry which is preliminary data.</text>
</comment>
<dbReference type="AlphaFoldDB" id="A0A1U7HWA2"/>
<evidence type="ECO:0000313" key="8">
    <source>
        <dbReference type="EMBL" id="OKH27822.1"/>
    </source>
</evidence>
<dbReference type="InterPro" id="IPR016181">
    <property type="entry name" value="Acyl_CoA_acyltransferase"/>
</dbReference>
<name>A0A1U7HWA2_9CHRO</name>
<dbReference type="Proteomes" id="UP000185984">
    <property type="component" value="Unassembled WGS sequence"/>
</dbReference>
<protein>
    <submittedName>
        <fullName evidence="8">Acetyl CoA synthetase subunit alpha</fullName>
    </submittedName>
</protein>
<dbReference type="Pfam" id="PF19045">
    <property type="entry name" value="Ligase_CoA_2"/>
    <property type="match status" value="1"/>
</dbReference>
<sequence>MQKLIPSTIEAGADLRQRNRHPLDAIFAPKTVAIIGATEKPDSVGRTVLWNLISNPFGGTVFPVNPKRSSVLGIKAYPNIATVPEPVDLAVVVTPAVTVPGIIRECAAVGVKGTIIISAGFKETGAAGIELEQQILAVQASSKMRIIGPNCLGIMSPITGLNATFAPHTALPGSVGFISQSGALCTSILDWSRRENVGFSAFISIGSMLDVNWGDLIDYLGDDPHTKSIVIYMESIGDARSFLSAAREVALTKPIIVIKAGRTTAAAQAAASHTGALSSRDEVLDAAFRRCGVLRVNSIDDLFNMAEVLAKQPRPKGKRLTILTNAGGPGVIATDALIAQGGELAELAPDTIAALNQILPPQWSHHNPIDILGDAEPDRYAKALEIAAQDPNSDGLLVILTPQSMTDPTQTAERLKSYIDKNQQAIASKIGMPILASWMGGADIATGEKILNCAHVSTFAFPDTAARVFNYMWQYSYNLRGLYETPTLLAGDSGILHRAGAEEIIYKARQQHRTILTEWESKQLLAAYGIPTVETYIATNIEEAVALAEAIAYPVVLKLFSETMTHKTDVGGVQLNLHDADAVRSAYQAIKSAVCEKVGAEHFIGVTVQPMISLDGYELIIGSSIDPQFGPVLLFGTGGQLVEVFRDRALALPPLNSTLARRMMEQTQIYQALKGVRGRPSVDLASLEQLLVRFSQLIIEQRWIKEIDINPLLAKPGQDNNFIALDARVVLHESTTTDELPKLAIRPYPTQYVSYWQLKDGTNVTIRPIRPEDEPLMIQFHHSLSEESVYLRYAHVTKLSYRTSHERLTRICFIDYDREIALVTEYEDPQTQVRQIIGVGRLSKLHQSNEAEFALVVSDRYQGQGLGTQLLQQLLQIGRDEKLSRMTADILPDNIAMQHLCKKLGLHVFCDSQEAMVKAEIELQTKSEA</sequence>
<dbReference type="SMART" id="SM00881">
    <property type="entry name" value="CoA_binding"/>
    <property type="match status" value="1"/>
</dbReference>
<evidence type="ECO:0000256" key="1">
    <source>
        <dbReference type="ARBA" id="ARBA00022598"/>
    </source>
</evidence>
<evidence type="ECO:0000256" key="4">
    <source>
        <dbReference type="ARBA" id="ARBA00060888"/>
    </source>
</evidence>
<evidence type="ECO:0000313" key="9">
    <source>
        <dbReference type="Proteomes" id="UP000185984"/>
    </source>
</evidence>
<dbReference type="PROSITE" id="PS50975">
    <property type="entry name" value="ATP_GRASP"/>
    <property type="match status" value="1"/>
</dbReference>
<dbReference type="GO" id="GO:0046872">
    <property type="term" value="F:metal ion binding"/>
    <property type="evidence" value="ECO:0007669"/>
    <property type="project" value="InterPro"/>
</dbReference>
<gene>
    <name evidence="8" type="ORF">NIES1031_07880</name>
</gene>
<evidence type="ECO:0000256" key="5">
    <source>
        <dbReference type="PROSITE-ProRule" id="PRU00409"/>
    </source>
</evidence>
<organism evidence="8 9">
    <name type="scientific">Chroogloeocystis siderophila 5.2 s.c.1</name>
    <dbReference type="NCBI Taxonomy" id="247279"/>
    <lineage>
        <taxon>Bacteria</taxon>
        <taxon>Bacillati</taxon>
        <taxon>Cyanobacteriota</taxon>
        <taxon>Cyanophyceae</taxon>
        <taxon>Oscillatoriophycideae</taxon>
        <taxon>Chroococcales</taxon>
        <taxon>Chroococcaceae</taxon>
        <taxon>Chroogloeocystis</taxon>
    </lineage>
</organism>
<dbReference type="PANTHER" id="PTHR43334">
    <property type="entry name" value="ACETATE--COA LIGASE [ADP-FORMING]"/>
    <property type="match status" value="1"/>
</dbReference>
<dbReference type="InterPro" id="IPR043938">
    <property type="entry name" value="Ligase_CoA_dom"/>
</dbReference>
<dbReference type="PANTHER" id="PTHR43334:SF1">
    <property type="entry name" value="3-HYDROXYPROPIONATE--COA LIGASE [ADP-FORMING]"/>
    <property type="match status" value="1"/>
</dbReference>
<dbReference type="Gene3D" id="3.40.50.261">
    <property type="entry name" value="Succinyl-CoA synthetase domains"/>
    <property type="match status" value="2"/>
</dbReference>
<dbReference type="Gene3D" id="3.40.630.30">
    <property type="match status" value="1"/>
</dbReference>
<reference evidence="8 9" key="1">
    <citation type="submission" date="2016-11" db="EMBL/GenBank/DDBJ databases">
        <title>Draft Genome Sequences of Nine Cyanobacterial Strains from Diverse Habitats.</title>
        <authorList>
            <person name="Zhu T."/>
            <person name="Hou S."/>
            <person name="Lu X."/>
            <person name="Hess W.R."/>
        </authorList>
    </citation>
    <scope>NUCLEOTIDE SEQUENCE [LARGE SCALE GENOMIC DNA]</scope>
    <source>
        <strain evidence="8 9">5.2 s.c.1</strain>
    </source>
</reference>
<dbReference type="SUPFAM" id="SSF56059">
    <property type="entry name" value="Glutathione synthetase ATP-binding domain-like"/>
    <property type="match status" value="1"/>
</dbReference>
<dbReference type="GO" id="GO:0005524">
    <property type="term" value="F:ATP binding"/>
    <property type="evidence" value="ECO:0007669"/>
    <property type="project" value="UniProtKB-UniRule"/>
</dbReference>
<dbReference type="InterPro" id="IPR011761">
    <property type="entry name" value="ATP-grasp"/>
</dbReference>